<protein>
    <submittedName>
        <fullName evidence="1">Uncharacterized protein</fullName>
    </submittedName>
</protein>
<comment type="caution">
    <text evidence="1">The sequence shown here is derived from an EMBL/GenBank/DDBJ whole genome shotgun (WGS) entry which is preliminary data.</text>
</comment>
<evidence type="ECO:0000313" key="1">
    <source>
        <dbReference type="EMBL" id="ELU45708.1"/>
    </source>
</evidence>
<dbReference type="EMBL" id="AFRT01000045">
    <property type="protein sequence ID" value="ELU45708.1"/>
    <property type="molecule type" value="Genomic_DNA"/>
</dbReference>
<gene>
    <name evidence="1" type="ORF">AG1IA_00264</name>
</gene>
<reference evidence="1 2" key="1">
    <citation type="journal article" date="2013" name="Nat. Commun.">
        <title>The evolution and pathogenic mechanisms of the rice sheath blight pathogen.</title>
        <authorList>
            <person name="Zheng A."/>
            <person name="Lin R."/>
            <person name="Xu L."/>
            <person name="Qin P."/>
            <person name="Tang C."/>
            <person name="Ai P."/>
            <person name="Zhang D."/>
            <person name="Liu Y."/>
            <person name="Sun Z."/>
            <person name="Feng H."/>
            <person name="Wang Y."/>
            <person name="Chen Y."/>
            <person name="Liang X."/>
            <person name="Fu R."/>
            <person name="Li Q."/>
            <person name="Zhang J."/>
            <person name="Yu X."/>
            <person name="Xie Z."/>
            <person name="Ding L."/>
            <person name="Guan P."/>
            <person name="Tang J."/>
            <person name="Liang Y."/>
            <person name="Wang S."/>
            <person name="Deng Q."/>
            <person name="Li S."/>
            <person name="Zhu J."/>
            <person name="Wang L."/>
            <person name="Liu H."/>
            <person name="Li P."/>
        </authorList>
    </citation>
    <scope>NUCLEOTIDE SEQUENCE [LARGE SCALE GENOMIC DNA]</scope>
    <source>
        <strain evidence="2">AG-1 IA</strain>
    </source>
</reference>
<keyword evidence="2" id="KW-1185">Reference proteome</keyword>
<sequence>MPPQPPVPYADPPGPGTYFIANRAVPGNLIEIHPENEGRAVCSPDSSLSRQMVGESLPAEDNLTKFWA</sequence>
<organism evidence="1 2">
    <name type="scientific">Thanatephorus cucumeris (strain AG1-IA)</name>
    <name type="common">Rice sheath blight fungus</name>
    <name type="synonym">Rhizoctonia solani</name>
    <dbReference type="NCBI Taxonomy" id="983506"/>
    <lineage>
        <taxon>Eukaryota</taxon>
        <taxon>Fungi</taxon>
        <taxon>Dikarya</taxon>
        <taxon>Basidiomycota</taxon>
        <taxon>Agaricomycotina</taxon>
        <taxon>Agaricomycetes</taxon>
        <taxon>Cantharellales</taxon>
        <taxon>Ceratobasidiaceae</taxon>
        <taxon>Rhizoctonia</taxon>
        <taxon>Rhizoctonia solani AG-1</taxon>
    </lineage>
</organism>
<accession>L8X9D4</accession>
<evidence type="ECO:0000313" key="2">
    <source>
        <dbReference type="Proteomes" id="UP000011668"/>
    </source>
</evidence>
<dbReference type="AlphaFoldDB" id="L8X9D4"/>
<dbReference type="Proteomes" id="UP000011668">
    <property type="component" value="Unassembled WGS sequence"/>
</dbReference>
<dbReference type="HOGENOM" id="CLU_2795683_0_0_1"/>
<name>L8X9D4_THACA</name>
<proteinExistence type="predicted"/>
<dbReference type="OrthoDB" id="3187013at2759"/>